<dbReference type="Pfam" id="PF01529">
    <property type="entry name" value="DHHC"/>
    <property type="match status" value="1"/>
</dbReference>
<accession>A0A8S1F3F7</accession>
<evidence type="ECO:0000256" key="9">
    <source>
        <dbReference type="ARBA" id="ARBA00023136"/>
    </source>
</evidence>
<dbReference type="PROSITE" id="PS50216">
    <property type="entry name" value="DHHC"/>
    <property type="match status" value="1"/>
</dbReference>
<evidence type="ECO:0000256" key="8">
    <source>
        <dbReference type="ARBA" id="ARBA00023098"/>
    </source>
</evidence>
<feature type="transmembrane region" description="Helical" evidence="11">
    <location>
        <begin position="259"/>
        <end position="279"/>
    </location>
</feature>
<feature type="transmembrane region" description="Helical" evidence="11">
    <location>
        <begin position="201"/>
        <end position="226"/>
    </location>
</feature>
<evidence type="ECO:0000256" key="7">
    <source>
        <dbReference type="ARBA" id="ARBA00022989"/>
    </source>
</evidence>
<comment type="similarity">
    <text evidence="2">Belongs to the phospholipase B-like family.</text>
</comment>
<feature type="transmembrane region" description="Helical" evidence="11">
    <location>
        <begin position="21"/>
        <end position="44"/>
    </location>
</feature>
<dbReference type="GO" id="GO:0019706">
    <property type="term" value="F:protein-cysteine S-palmitoyltransferase activity"/>
    <property type="evidence" value="ECO:0007669"/>
    <property type="project" value="UniProtKB-EC"/>
</dbReference>
<dbReference type="Proteomes" id="UP000494206">
    <property type="component" value="Unassembled WGS sequence"/>
</dbReference>
<organism evidence="13 14">
    <name type="scientific">Caenorhabditis bovis</name>
    <dbReference type="NCBI Taxonomy" id="2654633"/>
    <lineage>
        <taxon>Eukaryota</taxon>
        <taxon>Metazoa</taxon>
        <taxon>Ecdysozoa</taxon>
        <taxon>Nematoda</taxon>
        <taxon>Chromadorea</taxon>
        <taxon>Rhabditida</taxon>
        <taxon>Rhabditina</taxon>
        <taxon>Rhabditomorpha</taxon>
        <taxon>Rhabditoidea</taxon>
        <taxon>Rhabditidae</taxon>
        <taxon>Peloderinae</taxon>
        <taxon>Caenorhabditis</taxon>
    </lineage>
</organism>
<dbReference type="PANTHER" id="PTHR12370:SF7">
    <property type="entry name" value="PHOSPHOLIPASE B-LIKE 2-RELATED"/>
    <property type="match status" value="1"/>
</dbReference>
<comment type="catalytic activity">
    <reaction evidence="11">
        <text>L-cysteinyl-[protein] + hexadecanoyl-CoA = S-hexadecanoyl-L-cysteinyl-[protein] + CoA</text>
        <dbReference type="Rhea" id="RHEA:36683"/>
        <dbReference type="Rhea" id="RHEA-COMP:10131"/>
        <dbReference type="Rhea" id="RHEA-COMP:11032"/>
        <dbReference type="ChEBI" id="CHEBI:29950"/>
        <dbReference type="ChEBI" id="CHEBI:57287"/>
        <dbReference type="ChEBI" id="CHEBI:57379"/>
        <dbReference type="ChEBI" id="CHEBI:74151"/>
        <dbReference type="EC" id="2.3.1.225"/>
    </reaction>
</comment>
<dbReference type="EMBL" id="CADEPM010000010">
    <property type="protein sequence ID" value="CAB3410367.1"/>
    <property type="molecule type" value="Genomic_DNA"/>
</dbReference>
<evidence type="ECO:0000256" key="11">
    <source>
        <dbReference type="RuleBase" id="RU079119"/>
    </source>
</evidence>
<feature type="domain" description="Palmitoyltransferase DHHC" evidence="12">
    <location>
        <begin position="98"/>
        <end position="235"/>
    </location>
</feature>
<name>A0A8S1F3F7_9PELO</name>
<evidence type="ECO:0000256" key="3">
    <source>
        <dbReference type="ARBA" id="ARBA00022692"/>
    </source>
</evidence>
<comment type="similarity">
    <text evidence="11">Belongs to the DHHC palmitoyltransferase family.</text>
</comment>
<protein>
    <recommendedName>
        <fullName evidence="11">Palmitoyltransferase</fullName>
        <ecNumber evidence="11">2.3.1.225</ecNumber>
    </recommendedName>
</protein>
<dbReference type="GO" id="GO:0004620">
    <property type="term" value="F:phospholipase activity"/>
    <property type="evidence" value="ECO:0007669"/>
    <property type="project" value="InterPro"/>
</dbReference>
<dbReference type="Gene3D" id="3.60.60.30">
    <property type="match status" value="1"/>
</dbReference>
<feature type="transmembrane region" description="Helical" evidence="11">
    <location>
        <begin position="142"/>
        <end position="162"/>
    </location>
</feature>
<keyword evidence="9 11" id="KW-0472">Membrane</keyword>
<keyword evidence="6" id="KW-0442">Lipid degradation</keyword>
<evidence type="ECO:0000256" key="10">
    <source>
        <dbReference type="ARBA" id="ARBA00023180"/>
    </source>
</evidence>
<reference evidence="13 14" key="1">
    <citation type="submission" date="2020-04" db="EMBL/GenBank/DDBJ databases">
        <authorList>
            <person name="Laetsch R D."/>
            <person name="Stevens L."/>
            <person name="Kumar S."/>
            <person name="Blaxter L. M."/>
        </authorList>
    </citation>
    <scope>NUCLEOTIDE SEQUENCE [LARGE SCALE GENOMIC DNA]</scope>
</reference>
<dbReference type="OrthoDB" id="443524at2759"/>
<dbReference type="GO" id="GO:0016020">
    <property type="term" value="C:membrane"/>
    <property type="evidence" value="ECO:0007669"/>
    <property type="project" value="UniProtKB-SubCell"/>
</dbReference>
<evidence type="ECO:0000256" key="2">
    <source>
        <dbReference type="ARBA" id="ARBA00007835"/>
    </source>
</evidence>
<dbReference type="EC" id="2.3.1.225" evidence="11"/>
<dbReference type="InterPro" id="IPR007000">
    <property type="entry name" value="PLipase_B-like"/>
</dbReference>
<proteinExistence type="inferred from homology"/>
<evidence type="ECO:0000256" key="4">
    <source>
        <dbReference type="ARBA" id="ARBA00022729"/>
    </source>
</evidence>
<dbReference type="GO" id="GO:0009395">
    <property type="term" value="P:phospholipid catabolic process"/>
    <property type="evidence" value="ECO:0007669"/>
    <property type="project" value="TreeGrafter"/>
</dbReference>
<keyword evidence="7 11" id="KW-1133">Transmembrane helix</keyword>
<dbReference type="PANTHER" id="PTHR12370">
    <property type="entry name" value="PHOSPHOLIPASE B-RELATED"/>
    <property type="match status" value="1"/>
</dbReference>
<keyword evidence="3 11" id="KW-0812">Transmembrane</keyword>
<evidence type="ECO:0000313" key="13">
    <source>
        <dbReference type="EMBL" id="CAB3410367.1"/>
    </source>
</evidence>
<keyword evidence="11" id="KW-0808">Transferase</keyword>
<comment type="domain">
    <text evidence="11">The DHHC domain is required for palmitoyltransferase activity.</text>
</comment>
<sequence>MSTDDQDLMKKYVRLIPQQTQDLLATGIMVLIIPLGLVLHLTYVLPTWYPVWSDEWVKRLIPIMFFAFNLYSNWILMMKVGPNGKNTILPNVVKLGFRYCHSCHTNAPPRAHHCPVCDVCVLRRDHHCSFGGICVGHFNQRYFVAAIINLFLMVSPLTWNAWDLLSTKFENGITLGRVWQIMLPHVACVLRFITFYQFLHVLIFAFTLTVWLFSVYLIAAQAFCIYNGQTRVEYLMEVHAYQLGFFENIRQALGTRWPLIAFSCFIPITVLFCYAAFVASEDPEGRDEKYTYKQLCMVDDKPTILDGFDCRYQVAVAKWQNSVNTTGWTFLEVETKENYCPQLQAYAAGYLEGLLSKTVLSYHLQNAQEGYCTNFTGYCNRLSEFLTTNQNWIKTTLEQTAPDDLYWGAVNRTYHQISGLIDAYEGREFKPRITYELHPILYLNLNGDFYDLEKKLNKTRDPAFDQTGGKCSGLVKLAPGNADLFISQVTMSGFQNMLRVLKLYKFGYDRKMYPGYATSFSSYPGLLYSSDDFALQTSGLAVIETTISVFNTSLFENTKPEGQLPTWIRAIVSNQLARNAREWCKIYSFYNSGTYNNQWAVLDYNKFTPNKPLPKYGLFYVLEQLPGKIVYSDLTWFIEKYSYFPSYNIPFFKEITEASGFIGQAQKLGDWFKWGASPRAKIFERDHVNVHDLDSLTALMRYNDYTHDEFSRCKCNPPYSAEAGISARGDLNPANGTYEFPGQGHVNHGALDYKGTNVKLMKKLQFVAQGGPTWGKVPSFKWSEFDFKDKVKHVGHPDEWKFNPLVHKWETEIYA</sequence>
<gene>
    <name evidence="13" type="ORF">CBOVIS_LOCUS11900</name>
</gene>
<keyword evidence="5" id="KW-0378">Hydrolase</keyword>
<comment type="caution">
    <text evidence="13">The sequence shown here is derived from an EMBL/GenBank/DDBJ whole genome shotgun (WGS) entry which is preliminary data.</text>
</comment>
<keyword evidence="8" id="KW-0443">Lipid metabolism</keyword>
<feature type="transmembrane region" description="Helical" evidence="11">
    <location>
        <begin position="56"/>
        <end position="76"/>
    </location>
</feature>
<dbReference type="AlphaFoldDB" id="A0A8S1F3F7"/>
<keyword evidence="10" id="KW-0325">Glycoprotein</keyword>
<keyword evidence="14" id="KW-1185">Reference proteome</keyword>
<keyword evidence="11" id="KW-0012">Acyltransferase</keyword>
<dbReference type="InterPro" id="IPR001594">
    <property type="entry name" value="Palmitoyltrfase_DHHC"/>
</dbReference>
<comment type="subcellular location">
    <subcellularLocation>
        <location evidence="1">Membrane</location>
        <topology evidence="1">Multi-pass membrane protein</topology>
    </subcellularLocation>
</comment>
<dbReference type="Pfam" id="PF04916">
    <property type="entry name" value="Phospholip_B"/>
    <property type="match status" value="1"/>
</dbReference>
<evidence type="ECO:0000256" key="5">
    <source>
        <dbReference type="ARBA" id="ARBA00022801"/>
    </source>
</evidence>
<evidence type="ECO:0000313" key="14">
    <source>
        <dbReference type="Proteomes" id="UP000494206"/>
    </source>
</evidence>
<keyword evidence="4" id="KW-0732">Signal</keyword>
<evidence type="ECO:0000259" key="12">
    <source>
        <dbReference type="Pfam" id="PF01529"/>
    </source>
</evidence>
<dbReference type="GO" id="GO:0005576">
    <property type="term" value="C:extracellular region"/>
    <property type="evidence" value="ECO:0007669"/>
    <property type="project" value="TreeGrafter"/>
</dbReference>
<evidence type="ECO:0000256" key="6">
    <source>
        <dbReference type="ARBA" id="ARBA00022963"/>
    </source>
</evidence>
<evidence type="ECO:0000256" key="1">
    <source>
        <dbReference type="ARBA" id="ARBA00004141"/>
    </source>
</evidence>